<dbReference type="SUPFAM" id="SSF55961">
    <property type="entry name" value="Bet v1-like"/>
    <property type="match status" value="1"/>
</dbReference>
<sequence length="148" mass="16856">MVDIVHRIAAKDASPEQTYDALATLEGLSRWWTENTTGTTDVGGRISFKFENGDFEMEVTELDKGERVLWEVVGGSAPEWIGTKIHWDLKTEGDHTVVLFKHEGWREPVEFMHHCSTKWGSFLMSLKQYLETGAGAPWPHDVHIDNWG</sequence>
<dbReference type="Pfam" id="PF08327">
    <property type="entry name" value="AHSA1"/>
    <property type="match status" value="1"/>
</dbReference>
<evidence type="ECO:0000256" key="1">
    <source>
        <dbReference type="ARBA" id="ARBA00006817"/>
    </source>
</evidence>
<evidence type="ECO:0000313" key="3">
    <source>
        <dbReference type="EMBL" id="MDA1388208.1"/>
    </source>
</evidence>
<organism evidence="3 5">
    <name type="scientific">Glycomyces lechevalierae</name>
    <dbReference type="NCBI Taxonomy" id="256034"/>
    <lineage>
        <taxon>Bacteria</taxon>
        <taxon>Bacillati</taxon>
        <taxon>Actinomycetota</taxon>
        <taxon>Actinomycetes</taxon>
        <taxon>Glycomycetales</taxon>
        <taxon>Glycomycetaceae</taxon>
        <taxon>Glycomyces</taxon>
    </lineage>
</organism>
<dbReference type="EMBL" id="JAVDYD010000001">
    <property type="protein sequence ID" value="MDR7337349.1"/>
    <property type="molecule type" value="Genomic_DNA"/>
</dbReference>
<comment type="caution">
    <text evidence="3">The sequence shown here is derived from an EMBL/GenBank/DDBJ whole genome shotgun (WGS) entry which is preliminary data.</text>
</comment>
<dbReference type="AlphaFoldDB" id="A0A9X3PY46"/>
<reference evidence="3" key="1">
    <citation type="submission" date="2022-12" db="EMBL/GenBank/DDBJ databases">
        <title>Gycomyces niveus sp.nov., a novel actinomycete isolated from soil in Shouguang.</title>
        <authorList>
            <person name="Yang X."/>
        </authorList>
    </citation>
    <scope>NUCLEOTIDE SEQUENCE</scope>
    <source>
        <strain evidence="3">DSM 44724</strain>
    </source>
</reference>
<proteinExistence type="inferred from homology"/>
<dbReference type="CDD" id="cd07814">
    <property type="entry name" value="SRPBCC_CalC_Aha1-like"/>
    <property type="match status" value="1"/>
</dbReference>
<evidence type="ECO:0000313" key="4">
    <source>
        <dbReference type="EMBL" id="MDR7337349.1"/>
    </source>
</evidence>
<dbReference type="Proteomes" id="UP001183604">
    <property type="component" value="Unassembled WGS sequence"/>
</dbReference>
<reference evidence="4 6" key="2">
    <citation type="submission" date="2023-07" db="EMBL/GenBank/DDBJ databases">
        <title>Sequencing the genomes of 1000 actinobacteria strains.</title>
        <authorList>
            <person name="Klenk H.-P."/>
        </authorList>
    </citation>
    <scope>NUCLEOTIDE SEQUENCE [LARGE SCALE GENOMIC DNA]</scope>
    <source>
        <strain evidence="4 6">DSM 44724</strain>
    </source>
</reference>
<evidence type="ECO:0000313" key="6">
    <source>
        <dbReference type="Proteomes" id="UP001183604"/>
    </source>
</evidence>
<name>A0A9X3PY46_9ACTN</name>
<dbReference type="InterPro" id="IPR023393">
    <property type="entry name" value="START-like_dom_sf"/>
</dbReference>
<accession>A0A9X3PY46</accession>
<evidence type="ECO:0000313" key="5">
    <source>
        <dbReference type="Proteomes" id="UP001145799"/>
    </source>
</evidence>
<evidence type="ECO:0000259" key="2">
    <source>
        <dbReference type="Pfam" id="PF08327"/>
    </source>
</evidence>
<gene>
    <name evidence="4" type="ORF">J2S69_001068</name>
    <name evidence="3" type="ORF">O2L01_24655</name>
</gene>
<dbReference type="InterPro" id="IPR013538">
    <property type="entry name" value="ASHA1/2-like_C"/>
</dbReference>
<dbReference type="EMBL" id="JAPZVQ010000025">
    <property type="protein sequence ID" value="MDA1388208.1"/>
    <property type="molecule type" value="Genomic_DNA"/>
</dbReference>
<dbReference type="Gene3D" id="3.30.530.20">
    <property type="match status" value="1"/>
</dbReference>
<protein>
    <submittedName>
        <fullName evidence="3">SRPBCC domain-containing protein</fullName>
    </submittedName>
    <submittedName>
        <fullName evidence="4">Uncharacterized protein YndB with AHSA1/START domain</fullName>
    </submittedName>
</protein>
<keyword evidence="6" id="KW-1185">Reference proteome</keyword>
<feature type="domain" description="Activator of Hsp90 ATPase homologue 1/2-like C-terminal" evidence="2">
    <location>
        <begin position="12"/>
        <end position="131"/>
    </location>
</feature>
<comment type="similarity">
    <text evidence="1">Belongs to the AHA1 family.</text>
</comment>
<dbReference type="RefSeq" id="WP_270124707.1">
    <property type="nucleotide sequence ID" value="NZ_BAAAOM010000002.1"/>
</dbReference>
<dbReference type="Proteomes" id="UP001145799">
    <property type="component" value="Unassembled WGS sequence"/>
</dbReference>